<dbReference type="InterPro" id="IPR012495">
    <property type="entry name" value="TadE-like_dom"/>
</dbReference>
<dbReference type="Proteomes" id="UP000187651">
    <property type="component" value="Unassembled WGS sequence"/>
</dbReference>
<evidence type="ECO:0000256" key="1">
    <source>
        <dbReference type="SAM" id="Phobius"/>
    </source>
</evidence>
<evidence type="ECO:0000259" key="2">
    <source>
        <dbReference type="Pfam" id="PF07811"/>
    </source>
</evidence>
<keyword evidence="4" id="KW-1185">Reference proteome</keyword>
<dbReference type="Pfam" id="PF07811">
    <property type="entry name" value="TadE"/>
    <property type="match status" value="1"/>
</dbReference>
<name>A0A1G9YWN9_9FIRM</name>
<dbReference type="OrthoDB" id="2067493at2"/>
<feature type="transmembrane region" description="Helical" evidence="1">
    <location>
        <begin position="21"/>
        <end position="45"/>
    </location>
</feature>
<organism evidence="3 4">
    <name type="scientific">Lachnospira pectinoschiza</name>
    <dbReference type="NCBI Taxonomy" id="28052"/>
    <lineage>
        <taxon>Bacteria</taxon>
        <taxon>Bacillati</taxon>
        <taxon>Bacillota</taxon>
        <taxon>Clostridia</taxon>
        <taxon>Lachnospirales</taxon>
        <taxon>Lachnospiraceae</taxon>
        <taxon>Lachnospira</taxon>
    </lineage>
</organism>
<gene>
    <name evidence="3" type="ORF">SAMN05216544_1966</name>
</gene>
<keyword evidence="1" id="KW-1133">Transmembrane helix</keyword>
<keyword evidence="1" id="KW-0472">Membrane</keyword>
<feature type="domain" description="TadE-like" evidence="2">
    <location>
        <begin position="21"/>
        <end position="59"/>
    </location>
</feature>
<evidence type="ECO:0000313" key="3">
    <source>
        <dbReference type="EMBL" id="SDN13337.1"/>
    </source>
</evidence>
<proteinExistence type="predicted"/>
<sequence length="157" mass="18155">MKGIFKRIKTLANFRFKAVYTLENAVIVPIFFMVYIISISVAIYMHDRIILRNALEQAAIEYEYRYINAAEVKDKNEMTEEEFATKVKDYIDAKTLYLNDTDINIQKKDNNIKITAKASFPLVTAYVGKSINTSEMISVNNPKKWIRITKALKEAVD</sequence>
<dbReference type="RefSeq" id="WP_074521985.1">
    <property type="nucleotide sequence ID" value="NZ_FNHZ01000006.1"/>
</dbReference>
<evidence type="ECO:0000313" key="4">
    <source>
        <dbReference type="Proteomes" id="UP000187651"/>
    </source>
</evidence>
<protein>
    <submittedName>
        <fullName evidence="3">TadE-like protein</fullName>
    </submittedName>
</protein>
<accession>A0A1G9YWN9</accession>
<dbReference type="EMBL" id="FNHZ01000006">
    <property type="protein sequence ID" value="SDN13337.1"/>
    <property type="molecule type" value="Genomic_DNA"/>
</dbReference>
<keyword evidence="1" id="KW-0812">Transmembrane</keyword>
<dbReference type="AlphaFoldDB" id="A0A1G9YWN9"/>
<reference evidence="4" key="1">
    <citation type="submission" date="2016-10" db="EMBL/GenBank/DDBJ databases">
        <authorList>
            <person name="Varghese N."/>
            <person name="Submissions S."/>
        </authorList>
    </citation>
    <scope>NUCLEOTIDE SEQUENCE [LARGE SCALE GENOMIC DNA]</scope>
    <source>
        <strain evidence="4">M83</strain>
    </source>
</reference>